<name>A0A4S2LAF7_OPIFE</name>
<sequence length="155" mass="17446">ITCHGAPRLKWSRPAPREVQSIIFEQINQQALSRYLQIPEELNHRLTAPQLDLTGAKMLTCNLNSQAGPISGNVLMIGEHNKRSDVVQKKFLGEAFAYNLKLSVVTAAAVHYITNGESLRKLHAMKSNDLSSNMKNRRNRQRHIHPVNTQCLSPN</sequence>
<feature type="region of interest" description="Disordered" evidence="1">
    <location>
        <begin position="133"/>
        <end position="155"/>
    </location>
</feature>
<feature type="non-terminal residue" evidence="2">
    <location>
        <position position="1"/>
    </location>
</feature>
<evidence type="ECO:0000256" key="1">
    <source>
        <dbReference type="SAM" id="MobiDB-lite"/>
    </source>
</evidence>
<accession>A0A4S2LAF7</accession>
<feature type="non-terminal residue" evidence="2">
    <location>
        <position position="155"/>
    </location>
</feature>
<proteinExistence type="predicted"/>
<dbReference type="AlphaFoldDB" id="A0A4S2LAF7"/>
<evidence type="ECO:0000313" key="3">
    <source>
        <dbReference type="Proteomes" id="UP000308267"/>
    </source>
</evidence>
<dbReference type="EMBL" id="SJOL01008845">
    <property type="protein sequence ID" value="TGZ59436.1"/>
    <property type="molecule type" value="Genomic_DNA"/>
</dbReference>
<comment type="caution">
    <text evidence="2">The sequence shown here is derived from an EMBL/GenBank/DDBJ whole genome shotgun (WGS) entry which is preliminary data.</text>
</comment>
<dbReference type="Proteomes" id="UP000308267">
    <property type="component" value="Unassembled WGS sequence"/>
</dbReference>
<reference evidence="2 3" key="1">
    <citation type="journal article" date="2019" name="BMC Genomics">
        <title>New insights from Opisthorchis felineus genome: update on genomics of the epidemiologically important liver flukes.</title>
        <authorList>
            <person name="Ershov N.I."/>
            <person name="Mordvinov V.A."/>
            <person name="Prokhortchouk E.B."/>
            <person name="Pakharukova M.Y."/>
            <person name="Gunbin K.V."/>
            <person name="Ustyantsev K."/>
            <person name="Genaev M.A."/>
            <person name="Blinov A.G."/>
            <person name="Mazur A."/>
            <person name="Boulygina E."/>
            <person name="Tsygankova S."/>
            <person name="Khrameeva E."/>
            <person name="Chekanov N."/>
            <person name="Fan G."/>
            <person name="Xiao A."/>
            <person name="Zhang H."/>
            <person name="Xu X."/>
            <person name="Yang H."/>
            <person name="Solovyev V."/>
            <person name="Lee S.M."/>
            <person name="Liu X."/>
            <person name="Afonnikov D.A."/>
            <person name="Skryabin K.G."/>
        </authorList>
    </citation>
    <scope>NUCLEOTIDE SEQUENCE [LARGE SCALE GENOMIC DNA]</scope>
    <source>
        <strain evidence="2">AK-0245</strain>
        <tissue evidence="2">Whole organism</tissue>
    </source>
</reference>
<gene>
    <name evidence="2" type="ORF">CRM22_009076</name>
</gene>
<feature type="compositionally biased region" description="Basic residues" evidence="1">
    <location>
        <begin position="135"/>
        <end position="145"/>
    </location>
</feature>
<organism evidence="2 3">
    <name type="scientific">Opisthorchis felineus</name>
    <dbReference type="NCBI Taxonomy" id="147828"/>
    <lineage>
        <taxon>Eukaryota</taxon>
        <taxon>Metazoa</taxon>
        <taxon>Spiralia</taxon>
        <taxon>Lophotrochozoa</taxon>
        <taxon>Platyhelminthes</taxon>
        <taxon>Trematoda</taxon>
        <taxon>Digenea</taxon>
        <taxon>Opisthorchiida</taxon>
        <taxon>Opisthorchiata</taxon>
        <taxon>Opisthorchiidae</taxon>
        <taxon>Opisthorchis</taxon>
    </lineage>
</organism>
<protein>
    <submittedName>
        <fullName evidence="2">Uncharacterized protein</fullName>
    </submittedName>
</protein>
<evidence type="ECO:0000313" key="2">
    <source>
        <dbReference type="EMBL" id="TGZ59436.1"/>
    </source>
</evidence>
<keyword evidence="3" id="KW-1185">Reference proteome</keyword>